<evidence type="ECO:0000256" key="1">
    <source>
        <dbReference type="SAM" id="MobiDB-lite"/>
    </source>
</evidence>
<organism evidence="2 3">
    <name type="scientific">Suillus plorans</name>
    <dbReference type="NCBI Taxonomy" id="116603"/>
    <lineage>
        <taxon>Eukaryota</taxon>
        <taxon>Fungi</taxon>
        <taxon>Dikarya</taxon>
        <taxon>Basidiomycota</taxon>
        <taxon>Agaricomycotina</taxon>
        <taxon>Agaricomycetes</taxon>
        <taxon>Agaricomycetidae</taxon>
        <taxon>Boletales</taxon>
        <taxon>Suillineae</taxon>
        <taxon>Suillaceae</taxon>
        <taxon>Suillus</taxon>
    </lineage>
</organism>
<dbReference type="RefSeq" id="XP_041161794.1">
    <property type="nucleotide sequence ID" value="XM_041309598.1"/>
</dbReference>
<protein>
    <submittedName>
        <fullName evidence="2">Uncharacterized protein</fullName>
    </submittedName>
</protein>
<feature type="region of interest" description="Disordered" evidence="1">
    <location>
        <begin position="58"/>
        <end position="86"/>
    </location>
</feature>
<keyword evidence="3" id="KW-1185">Reference proteome</keyword>
<dbReference type="AlphaFoldDB" id="A0A9P7DJD2"/>
<evidence type="ECO:0000313" key="2">
    <source>
        <dbReference type="EMBL" id="KAG1796278.1"/>
    </source>
</evidence>
<dbReference type="Proteomes" id="UP000719766">
    <property type="component" value="Unassembled WGS sequence"/>
</dbReference>
<feature type="compositionally biased region" description="Polar residues" evidence="1">
    <location>
        <begin position="58"/>
        <end position="67"/>
    </location>
</feature>
<gene>
    <name evidence="2" type="ORF">HD556DRAFT_1535439</name>
</gene>
<dbReference type="GeneID" id="64603362"/>
<accession>A0A9P7DJD2</accession>
<dbReference type="EMBL" id="JABBWE010000019">
    <property type="protein sequence ID" value="KAG1796278.1"/>
    <property type="molecule type" value="Genomic_DNA"/>
</dbReference>
<sequence length="213" mass="22953">MPMPKQTEFATVRLARLILGLESRVSMLRQSSQVNVGAMCGRTLQYRIPPDPRTIQQSVNAAQRKSTPNPPPVVAVPGSSRTGGPDVRIPTSWNDSSTTLFTGAGAIGYSSQHVLYAAERDRWGKITYASSLAETILLKITAVHEGAGARKKGGVTIGNICEGKKDIDAQIDAPRLVELALETIVPKLRKFGGEFICHLAKAPNQLSSLNNLH</sequence>
<comment type="caution">
    <text evidence="2">The sequence shown here is derived from an EMBL/GenBank/DDBJ whole genome shotgun (WGS) entry which is preliminary data.</text>
</comment>
<dbReference type="OrthoDB" id="2675751at2759"/>
<reference evidence="2" key="1">
    <citation type="journal article" date="2020" name="New Phytol.">
        <title>Comparative genomics reveals dynamic genome evolution in host specialist ectomycorrhizal fungi.</title>
        <authorList>
            <person name="Lofgren L.A."/>
            <person name="Nguyen N.H."/>
            <person name="Vilgalys R."/>
            <person name="Ruytinx J."/>
            <person name="Liao H.L."/>
            <person name="Branco S."/>
            <person name="Kuo A."/>
            <person name="LaButti K."/>
            <person name="Lipzen A."/>
            <person name="Andreopoulos W."/>
            <person name="Pangilinan J."/>
            <person name="Riley R."/>
            <person name="Hundley H."/>
            <person name="Na H."/>
            <person name="Barry K."/>
            <person name="Grigoriev I.V."/>
            <person name="Stajich J.E."/>
            <person name="Kennedy P.G."/>
        </authorList>
    </citation>
    <scope>NUCLEOTIDE SEQUENCE</scope>
    <source>
        <strain evidence="2">S12</strain>
    </source>
</reference>
<name>A0A9P7DJD2_9AGAM</name>
<proteinExistence type="predicted"/>
<evidence type="ECO:0000313" key="3">
    <source>
        <dbReference type="Proteomes" id="UP000719766"/>
    </source>
</evidence>